<proteinExistence type="predicted"/>
<name>A0ABD1D7J8_CULPP</name>
<feature type="signal peptide" evidence="2">
    <location>
        <begin position="1"/>
        <end position="20"/>
    </location>
</feature>
<evidence type="ECO:0000313" key="4">
    <source>
        <dbReference type="Proteomes" id="UP001562425"/>
    </source>
</evidence>
<keyword evidence="2" id="KW-0732">Signal</keyword>
<evidence type="ECO:0000256" key="1">
    <source>
        <dbReference type="SAM" id="MobiDB-lite"/>
    </source>
</evidence>
<evidence type="ECO:0000313" key="3">
    <source>
        <dbReference type="EMBL" id="KAL1394514.1"/>
    </source>
</evidence>
<gene>
    <name evidence="3" type="ORF">pipiens_011903</name>
</gene>
<feature type="compositionally biased region" description="Polar residues" evidence="1">
    <location>
        <begin position="168"/>
        <end position="180"/>
    </location>
</feature>
<feature type="region of interest" description="Disordered" evidence="1">
    <location>
        <begin position="135"/>
        <end position="180"/>
    </location>
</feature>
<feature type="compositionally biased region" description="Low complexity" evidence="1">
    <location>
        <begin position="135"/>
        <end position="149"/>
    </location>
</feature>
<reference evidence="3 4" key="1">
    <citation type="submission" date="2024-05" db="EMBL/GenBank/DDBJ databases">
        <title>Culex pipiens pipiens assembly and annotation.</title>
        <authorList>
            <person name="Alout H."/>
            <person name="Durand T."/>
        </authorList>
    </citation>
    <scope>NUCLEOTIDE SEQUENCE [LARGE SCALE GENOMIC DNA]</scope>
    <source>
        <strain evidence="3">HA-2024</strain>
        <tissue evidence="3">Whole body</tissue>
    </source>
</reference>
<feature type="chain" id="PRO_5044744301" evidence="2">
    <location>
        <begin position="21"/>
        <end position="253"/>
    </location>
</feature>
<accession>A0ABD1D7J8</accession>
<dbReference type="Proteomes" id="UP001562425">
    <property type="component" value="Unassembled WGS sequence"/>
</dbReference>
<evidence type="ECO:0000256" key="2">
    <source>
        <dbReference type="SAM" id="SignalP"/>
    </source>
</evidence>
<dbReference type="AlphaFoldDB" id="A0ABD1D7J8"/>
<dbReference type="EMBL" id="JBEHCU010007573">
    <property type="protein sequence ID" value="KAL1394514.1"/>
    <property type="molecule type" value="Genomic_DNA"/>
</dbReference>
<comment type="caution">
    <text evidence="3">The sequence shown here is derived from an EMBL/GenBank/DDBJ whole genome shotgun (WGS) entry which is preliminary data.</text>
</comment>
<sequence length="253" mass="27906">MRATLIFFVVATLVLATTWARSLDETLVNGQHSLPPGTNIPVEVIEGSQQPKLIGSPRSLDTTEEAPTRNKRQILYGQYYTTEDSDLEDQGKGKDRLRSLAGSTAQLKITKSHIRKMLFQEFLILIPLTTLTSLNGSDSTTTTTSSGISDSEDPDPDGLVPPLAYAPNVTSSGNCTTTLDPTTQTRITWCNDAADTVDSSAVLGNFTVDDLEEELEDRHNVSKRLIKLEDSVVFEGPTLYDEEEFFEEEEQQD</sequence>
<protein>
    <submittedName>
        <fullName evidence="3">Uncharacterized protein</fullName>
    </submittedName>
</protein>
<organism evidence="3 4">
    <name type="scientific">Culex pipiens pipiens</name>
    <name type="common">Northern house mosquito</name>
    <dbReference type="NCBI Taxonomy" id="38569"/>
    <lineage>
        <taxon>Eukaryota</taxon>
        <taxon>Metazoa</taxon>
        <taxon>Ecdysozoa</taxon>
        <taxon>Arthropoda</taxon>
        <taxon>Hexapoda</taxon>
        <taxon>Insecta</taxon>
        <taxon>Pterygota</taxon>
        <taxon>Neoptera</taxon>
        <taxon>Endopterygota</taxon>
        <taxon>Diptera</taxon>
        <taxon>Nematocera</taxon>
        <taxon>Culicoidea</taxon>
        <taxon>Culicidae</taxon>
        <taxon>Culicinae</taxon>
        <taxon>Culicini</taxon>
        <taxon>Culex</taxon>
        <taxon>Culex</taxon>
    </lineage>
</organism>
<keyword evidence="4" id="KW-1185">Reference proteome</keyword>